<keyword evidence="3" id="KW-0479">Metal-binding</keyword>
<dbReference type="AlphaFoldDB" id="A0A4R6VMI7"/>
<dbReference type="SFLD" id="SFLDS00001">
    <property type="entry name" value="Enolase"/>
    <property type="match status" value="1"/>
</dbReference>
<evidence type="ECO:0000256" key="1">
    <source>
        <dbReference type="ARBA" id="ARBA00001946"/>
    </source>
</evidence>
<dbReference type="SUPFAM" id="SSF54826">
    <property type="entry name" value="Enolase N-terminal domain-like"/>
    <property type="match status" value="1"/>
</dbReference>
<dbReference type="Proteomes" id="UP000295705">
    <property type="component" value="Unassembled WGS sequence"/>
</dbReference>
<dbReference type="GO" id="GO:0016854">
    <property type="term" value="F:racemase and epimerase activity"/>
    <property type="evidence" value="ECO:0007669"/>
    <property type="project" value="UniProtKB-ARBA"/>
</dbReference>
<dbReference type="GO" id="GO:0000287">
    <property type="term" value="F:magnesium ion binding"/>
    <property type="evidence" value="ECO:0007669"/>
    <property type="project" value="UniProtKB-ARBA"/>
</dbReference>
<keyword evidence="4" id="KW-0460">Magnesium</keyword>
<dbReference type="PANTHER" id="PTHR48073:SF2">
    <property type="entry name" value="O-SUCCINYLBENZOATE SYNTHASE"/>
    <property type="match status" value="1"/>
</dbReference>
<dbReference type="EMBL" id="SNYO01000002">
    <property type="protein sequence ID" value="TDQ63152.1"/>
    <property type="molecule type" value="Genomic_DNA"/>
</dbReference>
<dbReference type="SMART" id="SM00922">
    <property type="entry name" value="MR_MLE"/>
    <property type="match status" value="1"/>
</dbReference>
<reference evidence="7 8" key="1">
    <citation type="submission" date="2019-03" db="EMBL/GenBank/DDBJ databases">
        <title>Genomic Encyclopedia of Type Strains, Phase IV (KMG-IV): sequencing the most valuable type-strain genomes for metagenomic binning, comparative biology and taxonomic classification.</title>
        <authorList>
            <person name="Goeker M."/>
        </authorList>
    </citation>
    <scope>NUCLEOTIDE SEQUENCE [LARGE SCALE GENOMIC DNA]</scope>
    <source>
        <strain evidence="7 8">DSM 45775</strain>
    </source>
</reference>
<dbReference type="OrthoDB" id="5241672at2"/>
<gene>
    <name evidence="7" type="ORF">EV188_102809</name>
</gene>
<evidence type="ECO:0000313" key="8">
    <source>
        <dbReference type="Proteomes" id="UP000295705"/>
    </source>
</evidence>
<dbReference type="Pfam" id="PF13378">
    <property type="entry name" value="MR_MLE_C"/>
    <property type="match status" value="1"/>
</dbReference>
<dbReference type="RefSeq" id="WP_133826116.1">
    <property type="nucleotide sequence ID" value="NZ_BAABHR010000038.1"/>
</dbReference>
<dbReference type="PROSITE" id="PS00908">
    <property type="entry name" value="MR_MLE_1"/>
    <property type="match status" value="1"/>
</dbReference>
<dbReference type="CDD" id="cd03315">
    <property type="entry name" value="MLE_like"/>
    <property type="match status" value="1"/>
</dbReference>
<comment type="caution">
    <text evidence="7">The sequence shown here is derived from an EMBL/GenBank/DDBJ whole genome shotgun (WGS) entry which is preliminary data.</text>
</comment>
<dbReference type="InterPro" id="IPR036849">
    <property type="entry name" value="Enolase-like_C_sf"/>
</dbReference>
<dbReference type="InterPro" id="IPR029065">
    <property type="entry name" value="Enolase_C-like"/>
</dbReference>
<proteinExistence type="inferred from homology"/>
<dbReference type="FunFam" id="3.30.390.10:FF:000009">
    <property type="entry name" value="Hydrophobic dipeptide epimerase"/>
    <property type="match status" value="1"/>
</dbReference>
<dbReference type="PROSITE" id="PS00909">
    <property type="entry name" value="MR_MLE_2"/>
    <property type="match status" value="1"/>
</dbReference>
<dbReference type="InterPro" id="IPR029017">
    <property type="entry name" value="Enolase-like_N"/>
</dbReference>
<evidence type="ECO:0000256" key="5">
    <source>
        <dbReference type="ARBA" id="ARBA00023235"/>
    </source>
</evidence>
<dbReference type="InterPro" id="IPR013341">
    <property type="entry name" value="Mandelate_racemase_N_dom"/>
</dbReference>
<organism evidence="7 8">
    <name type="scientific">Actinomycetospora succinea</name>
    <dbReference type="NCBI Taxonomy" id="663603"/>
    <lineage>
        <taxon>Bacteria</taxon>
        <taxon>Bacillati</taxon>
        <taxon>Actinomycetota</taxon>
        <taxon>Actinomycetes</taxon>
        <taxon>Pseudonocardiales</taxon>
        <taxon>Pseudonocardiaceae</taxon>
        <taxon>Actinomycetospora</taxon>
    </lineage>
</organism>
<evidence type="ECO:0000256" key="3">
    <source>
        <dbReference type="ARBA" id="ARBA00022723"/>
    </source>
</evidence>
<evidence type="ECO:0000259" key="6">
    <source>
        <dbReference type="SMART" id="SM00922"/>
    </source>
</evidence>
<dbReference type="GO" id="GO:0009063">
    <property type="term" value="P:amino acid catabolic process"/>
    <property type="evidence" value="ECO:0007669"/>
    <property type="project" value="InterPro"/>
</dbReference>
<dbReference type="PANTHER" id="PTHR48073">
    <property type="entry name" value="O-SUCCINYLBENZOATE SYNTHASE-RELATED"/>
    <property type="match status" value="1"/>
</dbReference>
<name>A0A4R6VMI7_9PSEU</name>
<dbReference type="InterPro" id="IPR018110">
    <property type="entry name" value="Mandel_Rmase/mucon_lact_enz_CS"/>
</dbReference>
<keyword evidence="5" id="KW-0413">Isomerase</keyword>
<sequence>MKIIEVEAIPLAVPFSRPFAFASGQATAADHVLVRITTDDGLVGHGEAPPRPYTYGETAGSIVSVVRDLFAPVLIGADPFARERIRADLGRTVANNAAKGAVDVALWDLVGQACGQPVHVLLGHAADDVAAAHMIGLGTPSEMVADALEVNDRYGVEAFKVKVGRDLAHDLAAVRELRRELGDSIELYADANRGWDADTAVVAARRLADFHVTMLEEPNPADDVLGRRRIVRESPIPIVGDESTISLGGVARSLLDGDSQAISVKVARTGFTDSAKIVGLCEGLGVATTIGNQIDGMLGTVASTALGCGLRSLARHPVEVTTFLLMTDDVLTEPPTIADGRIAARQGPGLGVTIDPDKLAHYRADR</sequence>
<dbReference type="Gene3D" id="3.20.20.120">
    <property type="entry name" value="Enolase-like C-terminal domain"/>
    <property type="match status" value="1"/>
</dbReference>
<dbReference type="Gene3D" id="3.30.390.10">
    <property type="entry name" value="Enolase-like, N-terminal domain"/>
    <property type="match status" value="1"/>
</dbReference>
<protein>
    <submittedName>
        <fullName evidence="7">L-alanine-DL-glutamate epimerase-like enolase superfamily enzyme</fullName>
    </submittedName>
</protein>
<dbReference type="Pfam" id="PF02746">
    <property type="entry name" value="MR_MLE_N"/>
    <property type="match status" value="1"/>
</dbReference>
<dbReference type="SFLD" id="SFLDG00180">
    <property type="entry name" value="muconate_cycloisomerase"/>
    <property type="match status" value="1"/>
</dbReference>
<evidence type="ECO:0000313" key="7">
    <source>
        <dbReference type="EMBL" id="TDQ63152.1"/>
    </source>
</evidence>
<feature type="domain" description="Mandelate racemase/muconate lactonizing enzyme C-terminal" evidence="6">
    <location>
        <begin position="140"/>
        <end position="237"/>
    </location>
</feature>
<dbReference type="InterPro" id="IPR034613">
    <property type="entry name" value="Muconate_cycloisomerase_anti"/>
</dbReference>
<dbReference type="SUPFAM" id="SSF51604">
    <property type="entry name" value="Enolase C-terminal domain-like"/>
    <property type="match status" value="1"/>
</dbReference>
<evidence type="ECO:0000256" key="4">
    <source>
        <dbReference type="ARBA" id="ARBA00022842"/>
    </source>
</evidence>
<comment type="cofactor">
    <cofactor evidence="1">
        <name>Mg(2+)</name>
        <dbReference type="ChEBI" id="CHEBI:18420"/>
    </cofactor>
</comment>
<keyword evidence="8" id="KW-1185">Reference proteome</keyword>
<dbReference type="InterPro" id="IPR013342">
    <property type="entry name" value="Mandelate_racemase_C"/>
</dbReference>
<comment type="similarity">
    <text evidence="2">Belongs to the mandelate racemase/muconate lactonizing enzyme family.</text>
</comment>
<dbReference type="GO" id="GO:0006518">
    <property type="term" value="P:peptide metabolic process"/>
    <property type="evidence" value="ECO:0007669"/>
    <property type="project" value="UniProtKB-ARBA"/>
</dbReference>
<evidence type="ECO:0000256" key="2">
    <source>
        <dbReference type="ARBA" id="ARBA00008031"/>
    </source>
</evidence>
<accession>A0A4R6VMI7</accession>